<name>A0A147BVC0_IXORI</name>
<evidence type="ECO:0000313" key="2">
    <source>
        <dbReference type="EMBL" id="JAR94285.1"/>
    </source>
</evidence>
<dbReference type="AlphaFoldDB" id="A0A147BVC0"/>
<dbReference type="EMBL" id="GEGO01001119">
    <property type="protein sequence ID" value="JAR94285.1"/>
    <property type="molecule type" value="Transcribed_RNA"/>
</dbReference>
<sequence length="153" mass="15471">MHCSSAPGPLATLTHTCAPAPAASTPFGYYRCCHHRSPAWPVGLGGCGGASWGQGLQRPPGGPGRQGAAAPRRPPTGGAHRSALPRPGLGSPAGRALAPPQPGSLGSSRRGRDRQSQHAAACPARRVGSPASPGKPPVRRQCCHTAGRRGSHP</sequence>
<accession>A0A147BVC0</accession>
<evidence type="ECO:0000256" key="1">
    <source>
        <dbReference type="SAM" id="MobiDB-lite"/>
    </source>
</evidence>
<reference evidence="2" key="1">
    <citation type="journal article" date="2018" name="PLoS Negl. Trop. Dis.">
        <title>Sialome diversity of ticks revealed by RNAseq of single tick salivary glands.</title>
        <authorList>
            <person name="Perner J."/>
            <person name="Kropackova S."/>
            <person name="Kopacek P."/>
            <person name="Ribeiro J.M."/>
        </authorList>
    </citation>
    <scope>NUCLEOTIDE SEQUENCE</scope>
    <source>
        <strain evidence="2">Siblings of single egg batch collected in Ceske Budejovice</strain>
        <tissue evidence="2">Salivary glands</tissue>
    </source>
</reference>
<protein>
    <submittedName>
        <fullName evidence="2">Uncharacterized protein</fullName>
    </submittedName>
</protein>
<proteinExistence type="predicted"/>
<organism evidence="2">
    <name type="scientific">Ixodes ricinus</name>
    <name type="common">Common tick</name>
    <name type="synonym">Acarus ricinus</name>
    <dbReference type="NCBI Taxonomy" id="34613"/>
    <lineage>
        <taxon>Eukaryota</taxon>
        <taxon>Metazoa</taxon>
        <taxon>Ecdysozoa</taxon>
        <taxon>Arthropoda</taxon>
        <taxon>Chelicerata</taxon>
        <taxon>Arachnida</taxon>
        <taxon>Acari</taxon>
        <taxon>Parasitiformes</taxon>
        <taxon>Ixodida</taxon>
        <taxon>Ixodoidea</taxon>
        <taxon>Ixodidae</taxon>
        <taxon>Ixodinae</taxon>
        <taxon>Ixodes</taxon>
    </lineage>
</organism>
<feature type="compositionally biased region" description="Low complexity" evidence="1">
    <location>
        <begin position="66"/>
        <end position="79"/>
    </location>
</feature>
<feature type="compositionally biased region" description="Basic residues" evidence="1">
    <location>
        <begin position="137"/>
        <end position="153"/>
    </location>
</feature>
<feature type="region of interest" description="Disordered" evidence="1">
    <location>
        <begin position="48"/>
        <end position="153"/>
    </location>
</feature>